<dbReference type="InterPro" id="IPR036942">
    <property type="entry name" value="Beta-barrel_TonB_sf"/>
</dbReference>
<sequence length="779" mass="86483">MKHLYACMLILVSLATYAQKGTIHGIVKTVEGQPAPSVTVILKDTRIGTVTDEKGSYTLRANPGTYTLQTSIVGFTPQEKEVTVEAAKTTQIDEIRLQESAEQLQEVIVTSNTNKFANKESSLVSRLPIKNLENPQVYNVVSKELMEEQVITDYKQSLRNVPGAAVAFGGYSNGFTYSIIRGFWTGARMRNGLAAQQYNGIDPVTVERTEAIKGPSGTLFGSSLISFGGLTNLVTKRPLETFQGNVNFTTGSWGLTRLAADINTPLNKDKTLLFRLNTAFHSEGSFMDWGGQRRFVVAPTLTYKVDNRLTLNFEAEILRSALTLLPIQNFSGVSVKNIKDLPIRYNQSLNSDDMMNRGGSEVFYAQAVYRLSDNWTSNTLFSSASNHDDEFVAQWNSWRNDSIVSRSVETVQGGTTDMQFQQNFTGDFRIAGIRNRMVIGADVYYSKSVNSVFVNNAFNTRMPYDTINIHRLYGPVSLDRVKTLRSSLIHARQSSKTYTYSAYISDVVNITEQLMAMLSLRVDRYDYKGTAVMYSDYSGGYAQTALSPKFGLVYQPVKDQVSVFANYMNGFQNNGPVRQPDGNITNFKPQNGNQWEVGVKMDAFSHKLSATISYYNIDVTNAIRQDPSRAGYSIQDGKQRSKGLEVDIIAEPITGLSVITGFGSNEYRYVKADEGTEGTTTGLPGTFVNFWLSYKVPHGGAKGFGAGFGGNYVSEAYTNNEGGSLTLPAYTLIDATVFYDQPKWRFAFKLNNLTDQKMWGLNNNPMNPRNIAASVSFKF</sequence>
<feature type="domain" description="TonB-dependent receptor plug" evidence="18">
    <location>
        <begin position="132"/>
        <end position="223"/>
    </location>
</feature>
<evidence type="ECO:0000256" key="12">
    <source>
        <dbReference type="ARBA" id="ARBA00023170"/>
    </source>
</evidence>
<evidence type="ECO:0000313" key="19">
    <source>
        <dbReference type="EMBL" id="MDJ1483046.1"/>
    </source>
</evidence>
<dbReference type="PANTHER" id="PTHR32552:SF68">
    <property type="entry name" value="FERRICHROME OUTER MEMBRANE TRANSPORTER_PHAGE RECEPTOR"/>
    <property type="match status" value="1"/>
</dbReference>
<dbReference type="GO" id="GO:0009279">
    <property type="term" value="C:cell outer membrane"/>
    <property type="evidence" value="ECO:0007669"/>
    <property type="project" value="UniProtKB-SubCell"/>
</dbReference>
<evidence type="ECO:0000256" key="9">
    <source>
        <dbReference type="ARBA" id="ARBA00023065"/>
    </source>
</evidence>
<dbReference type="InterPro" id="IPR012910">
    <property type="entry name" value="Plug_dom"/>
</dbReference>
<evidence type="ECO:0000256" key="15">
    <source>
        <dbReference type="RuleBase" id="RU003357"/>
    </source>
</evidence>
<comment type="similarity">
    <text evidence="2 14 15">Belongs to the TonB-dependent receptor family.</text>
</comment>
<evidence type="ECO:0000256" key="3">
    <source>
        <dbReference type="ARBA" id="ARBA00022448"/>
    </source>
</evidence>
<keyword evidence="3 14" id="KW-0813">Transport</keyword>
<evidence type="ECO:0000256" key="6">
    <source>
        <dbReference type="ARBA" id="ARBA00022692"/>
    </source>
</evidence>
<evidence type="ECO:0000256" key="14">
    <source>
        <dbReference type="PROSITE-ProRule" id="PRU01360"/>
    </source>
</evidence>
<dbReference type="GO" id="GO:0015891">
    <property type="term" value="P:siderophore transport"/>
    <property type="evidence" value="ECO:0007669"/>
    <property type="project" value="InterPro"/>
</dbReference>
<keyword evidence="7 16" id="KW-0732">Signal</keyword>
<dbReference type="Gene3D" id="2.40.170.20">
    <property type="entry name" value="TonB-dependent receptor, beta-barrel domain"/>
    <property type="match status" value="1"/>
</dbReference>
<dbReference type="InterPro" id="IPR010105">
    <property type="entry name" value="TonB_sidphr_rcpt"/>
</dbReference>
<evidence type="ECO:0000256" key="7">
    <source>
        <dbReference type="ARBA" id="ARBA00022729"/>
    </source>
</evidence>
<dbReference type="NCBIfam" id="TIGR01783">
    <property type="entry name" value="TonB-siderophor"/>
    <property type="match status" value="1"/>
</dbReference>
<evidence type="ECO:0000256" key="2">
    <source>
        <dbReference type="ARBA" id="ARBA00009810"/>
    </source>
</evidence>
<keyword evidence="10 15" id="KW-0798">TonB box</keyword>
<dbReference type="CDD" id="cd01347">
    <property type="entry name" value="ligand_gated_channel"/>
    <property type="match status" value="1"/>
</dbReference>
<dbReference type="Proteomes" id="UP001241110">
    <property type="component" value="Unassembled WGS sequence"/>
</dbReference>
<keyword evidence="11 14" id="KW-0472">Membrane</keyword>
<evidence type="ECO:0000256" key="4">
    <source>
        <dbReference type="ARBA" id="ARBA00022452"/>
    </source>
</evidence>
<evidence type="ECO:0000256" key="5">
    <source>
        <dbReference type="ARBA" id="ARBA00022496"/>
    </source>
</evidence>
<dbReference type="Pfam" id="PF13715">
    <property type="entry name" value="CarbopepD_reg_2"/>
    <property type="match status" value="1"/>
</dbReference>
<dbReference type="Pfam" id="PF00593">
    <property type="entry name" value="TonB_dep_Rec_b-barrel"/>
    <property type="match status" value="1"/>
</dbReference>
<dbReference type="RefSeq" id="WP_313982569.1">
    <property type="nucleotide sequence ID" value="NZ_JASJOS010000010.1"/>
</dbReference>
<evidence type="ECO:0000256" key="10">
    <source>
        <dbReference type="ARBA" id="ARBA00023077"/>
    </source>
</evidence>
<keyword evidence="6 14" id="KW-0812">Transmembrane</keyword>
<dbReference type="SUPFAM" id="SSF49464">
    <property type="entry name" value="Carboxypeptidase regulatory domain-like"/>
    <property type="match status" value="1"/>
</dbReference>
<dbReference type="InterPro" id="IPR039426">
    <property type="entry name" value="TonB-dep_rcpt-like"/>
</dbReference>
<keyword evidence="8" id="KW-0408">Iron</keyword>
<proteinExistence type="inferred from homology"/>
<keyword evidence="9" id="KW-0406">Ion transport</keyword>
<keyword evidence="4 14" id="KW-1134">Transmembrane beta strand</keyword>
<dbReference type="EMBL" id="JASJOS010000010">
    <property type="protein sequence ID" value="MDJ1483046.1"/>
    <property type="molecule type" value="Genomic_DNA"/>
</dbReference>
<comment type="subcellular location">
    <subcellularLocation>
        <location evidence="1 14">Cell outer membrane</location>
        <topology evidence="1 14">Multi-pass membrane protein</topology>
    </subcellularLocation>
</comment>
<feature type="chain" id="PRO_5042191122" evidence="16">
    <location>
        <begin position="19"/>
        <end position="779"/>
    </location>
</feature>
<evidence type="ECO:0000256" key="11">
    <source>
        <dbReference type="ARBA" id="ARBA00023136"/>
    </source>
</evidence>
<evidence type="ECO:0000259" key="17">
    <source>
        <dbReference type="Pfam" id="PF00593"/>
    </source>
</evidence>
<evidence type="ECO:0000256" key="1">
    <source>
        <dbReference type="ARBA" id="ARBA00004571"/>
    </source>
</evidence>
<keyword evidence="13 14" id="KW-0998">Cell outer membrane</keyword>
<comment type="caution">
    <text evidence="19">The sequence shown here is derived from an EMBL/GenBank/DDBJ whole genome shotgun (WGS) entry which is preliminary data.</text>
</comment>
<feature type="domain" description="TonB-dependent receptor-like beta-barrel" evidence="17">
    <location>
        <begin position="344"/>
        <end position="753"/>
    </location>
</feature>
<dbReference type="GO" id="GO:0015344">
    <property type="term" value="F:siderophore uptake transmembrane transporter activity"/>
    <property type="evidence" value="ECO:0007669"/>
    <property type="project" value="TreeGrafter"/>
</dbReference>
<organism evidence="19 20">
    <name type="scientific">Xanthocytophaga flava</name>
    <dbReference type="NCBI Taxonomy" id="3048013"/>
    <lineage>
        <taxon>Bacteria</taxon>
        <taxon>Pseudomonadati</taxon>
        <taxon>Bacteroidota</taxon>
        <taxon>Cytophagia</taxon>
        <taxon>Cytophagales</taxon>
        <taxon>Rhodocytophagaceae</taxon>
        <taxon>Xanthocytophaga</taxon>
    </lineage>
</organism>
<name>A0AAE3U847_9BACT</name>
<dbReference type="PROSITE" id="PS52016">
    <property type="entry name" value="TONB_DEPENDENT_REC_3"/>
    <property type="match status" value="1"/>
</dbReference>
<dbReference type="SUPFAM" id="SSF56935">
    <property type="entry name" value="Porins"/>
    <property type="match status" value="1"/>
</dbReference>
<evidence type="ECO:0000256" key="16">
    <source>
        <dbReference type="SAM" id="SignalP"/>
    </source>
</evidence>
<dbReference type="InterPro" id="IPR000531">
    <property type="entry name" value="Beta-barrel_TonB"/>
</dbReference>
<protein>
    <submittedName>
        <fullName evidence="19">TonB-dependent receptor</fullName>
    </submittedName>
</protein>
<evidence type="ECO:0000256" key="13">
    <source>
        <dbReference type="ARBA" id="ARBA00023237"/>
    </source>
</evidence>
<dbReference type="Gene3D" id="2.170.130.10">
    <property type="entry name" value="TonB-dependent receptor, plug domain"/>
    <property type="match status" value="1"/>
</dbReference>
<evidence type="ECO:0000256" key="8">
    <source>
        <dbReference type="ARBA" id="ARBA00023004"/>
    </source>
</evidence>
<keyword evidence="12 19" id="KW-0675">Receptor</keyword>
<accession>A0AAE3U847</accession>
<reference evidence="19" key="1">
    <citation type="submission" date="2023-05" db="EMBL/GenBank/DDBJ databases">
        <authorList>
            <person name="Zhang X."/>
        </authorList>
    </citation>
    <scope>NUCLEOTIDE SEQUENCE</scope>
    <source>
        <strain evidence="19">YF14B1</strain>
    </source>
</reference>
<feature type="signal peptide" evidence="16">
    <location>
        <begin position="1"/>
        <end position="18"/>
    </location>
</feature>
<dbReference type="Gene3D" id="2.60.40.1120">
    <property type="entry name" value="Carboxypeptidase-like, regulatory domain"/>
    <property type="match status" value="1"/>
</dbReference>
<dbReference type="InterPro" id="IPR037066">
    <property type="entry name" value="Plug_dom_sf"/>
</dbReference>
<gene>
    <name evidence="19" type="ORF">QNI16_21270</name>
</gene>
<dbReference type="InterPro" id="IPR008969">
    <property type="entry name" value="CarboxyPept-like_regulatory"/>
</dbReference>
<evidence type="ECO:0000259" key="18">
    <source>
        <dbReference type="Pfam" id="PF07715"/>
    </source>
</evidence>
<dbReference type="GO" id="GO:0038023">
    <property type="term" value="F:signaling receptor activity"/>
    <property type="evidence" value="ECO:0007669"/>
    <property type="project" value="InterPro"/>
</dbReference>
<dbReference type="Pfam" id="PF07715">
    <property type="entry name" value="Plug"/>
    <property type="match status" value="1"/>
</dbReference>
<dbReference type="AlphaFoldDB" id="A0AAE3U847"/>
<keyword evidence="5" id="KW-0410">Iron transport</keyword>
<dbReference type="PANTHER" id="PTHR32552">
    <property type="entry name" value="FERRICHROME IRON RECEPTOR-RELATED"/>
    <property type="match status" value="1"/>
</dbReference>
<evidence type="ECO:0000313" key="20">
    <source>
        <dbReference type="Proteomes" id="UP001241110"/>
    </source>
</evidence>